<organism evidence="3 4">
    <name type="scientific">Phytophthora rubi</name>
    <dbReference type="NCBI Taxonomy" id="129364"/>
    <lineage>
        <taxon>Eukaryota</taxon>
        <taxon>Sar</taxon>
        <taxon>Stramenopiles</taxon>
        <taxon>Oomycota</taxon>
        <taxon>Peronosporomycetes</taxon>
        <taxon>Peronosporales</taxon>
        <taxon>Peronosporaceae</taxon>
        <taxon>Phytophthora</taxon>
    </lineage>
</organism>
<comment type="caution">
    <text evidence="3">The sequence shown here is derived from an EMBL/GenBank/DDBJ whole genome shotgun (WGS) entry which is preliminary data.</text>
</comment>
<dbReference type="GO" id="GO:0050480">
    <property type="term" value="F:imidazolonepropionase activity"/>
    <property type="evidence" value="ECO:0007669"/>
    <property type="project" value="TreeGrafter"/>
</dbReference>
<keyword evidence="1" id="KW-0479">Metal-binding</keyword>
<evidence type="ECO:0000313" key="3">
    <source>
        <dbReference type="EMBL" id="KAE9007034.1"/>
    </source>
</evidence>
<dbReference type="InterPro" id="IPR005920">
    <property type="entry name" value="HutI"/>
</dbReference>
<dbReference type="PANTHER" id="PTHR42752">
    <property type="entry name" value="IMIDAZOLONEPROPIONASE"/>
    <property type="match status" value="1"/>
</dbReference>
<dbReference type="OrthoDB" id="10330930at2759"/>
<sequence>MMPEFMDVFCEKAWLDEMHPMQSDALAADLGARAISHCEMLTTKDSQATVAYKPEPVFAVVLPTNKFILKLANPPAREHDRFWCPCGSRQ</sequence>
<keyword evidence="2" id="KW-0378">Hydrolase</keyword>
<proteinExistence type="predicted"/>
<evidence type="ECO:0000313" key="4">
    <source>
        <dbReference type="Proteomes" id="UP000435112"/>
    </source>
</evidence>
<dbReference type="Proteomes" id="UP000435112">
    <property type="component" value="Unassembled WGS sequence"/>
</dbReference>
<dbReference type="GO" id="GO:0046872">
    <property type="term" value="F:metal ion binding"/>
    <property type="evidence" value="ECO:0007669"/>
    <property type="project" value="UniProtKB-KW"/>
</dbReference>
<gene>
    <name evidence="3" type="ORF">PR002_g16317</name>
</gene>
<reference evidence="3 4" key="1">
    <citation type="submission" date="2018-09" db="EMBL/GenBank/DDBJ databases">
        <title>Genomic investigation of the strawberry pathogen Phytophthora fragariae indicates pathogenicity is determined by transcriptional variation in three key races.</title>
        <authorList>
            <person name="Adams T.M."/>
            <person name="Armitage A.D."/>
            <person name="Sobczyk M.K."/>
            <person name="Bates H.J."/>
            <person name="Dunwell J.M."/>
            <person name="Nellist C.F."/>
            <person name="Harrison R.J."/>
        </authorList>
    </citation>
    <scope>NUCLEOTIDE SEQUENCE [LARGE SCALE GENOMIC DNA]</scope>
    <source>
        <strain evidence="3 4">SCRP324</strain>
    </source>
</reference>
<dbReference type="EMBL" id="QXFU01001240">
    <property type="protein sequence ID" value="KAE9007034.1"/>
    <property type="molecule type" value="Genomic_DNA"/>
</dbReference>
<dbReference type="GO" id="GO:0005737">
    <property type="term" value="C:cytoplasm"/>
    <property type="evidence" value="ECO:0007669"/>
    <property type="project" value="InterPro"/>
</dbReference>
<evidence type="ECO:0000256" key="2">
    <source>
        <dbReference type="ARBA" id="ARBA00022801"/>
    </source>
</evidence>
<evidence type="ECO:0000256" key="1">
    <source>
        <dbReference type="ARBA" id="ARBA00022723"/>
    </source>
</evidence>
<name>A0A6A3KUC0_9STRA</name>
<dbReference type="AlphaFoldDB" id="A0A6A3KUC0"/>
<dbReference type="GO" id="GO:0019556">
    <property type="term" value="P:L-histidine catabolic process to glutamate and formamide"/>
    <property type="evidence" value="ECO:0007669"/>
    <property type="project" value="InterPro"/>
</dbReference>
<accession>A0A6A3KUC0</accession>
<dbReference type="PANTHER" id="PTHR42752:SF1">
    <property type="entry name" value="IMIDAZOLONEPROPIONASE-RELATED"/>
    <property type="match status" value="1"/>
</dbReference>
<dbReference type="Gene3D" id="3.20.20.140">
    <property type="entry name" value="Metal-dependent hydrolases"/>
    <property type="match status" value="1"/>
</dbReference>
<protein>
    <submittedName>
        <fullName evidence="3">Uncharacterized protein</fullName>
    </submittedName>
</protein>